<protein>
    <recommendedName>
        <fullName evidence="3">Phage minor structural protein</fullName>
    </recommendedName>
</protein>
<organism evidence="1 2">
    <name type="scientific">Bifidobacterium biavatii DSM 23969</name>
    <dbReference type="NCBI Taxonomy" id="1437608"/>
    <lineage>
        <taxon>Bacteria</taxon>
        <taxon>Bacillati</taxon>
        <taxon>Actinomycetota</taxon>
        <taxon>Actinomycetes</taxon>
        <taxon>Bifidobacteriales</taxon>
        <taxon>Bifidobacteriaceae</taxon>
        <taxon>Bifidobacterium</taxon>
    </lineage>
</organism>
<evidence type="ECO:0008006" key="3">
    <source>
        <dbReference type="Google" id="ProtNLM"/>
    </source>
</evidence>
<evidence type="ECO:0000313" key="2">
    <source>
        <dbReference type="Proteomes" id="UP000029108"/>
    </source>
</evidence>
<keyword evidence="2" id="KW-1185">Reference proteome</keyword>
<dbReference type="eggNOG" id="ENOG502ZUT1">
    <property type="taxonomic scope" value="Bacteria"/>
</dbReference>
<dbReference type="OrthoDB" id="3240322at2"/>
<name>A0A087A1I7_9BIFI</name>
<dbReference type="RefSeq" id="WP_033493378.1">
    <property type="nucleotide sequence ID" value="NZ_JDUU01000009.1"/>
</dbReference>
<comment type="caution">
    <text evidence="1">The sequence shown here is derived from an EMBL/GenBank/DDBJ whole genome shotgun (WGS) entry which is preliminary data.</text>
</comment>
<evidence type="ECO:0000313" key="1">
    <source>
        <dbReference type="EMBL" id="KFI52637.1"/>
    </source>
</evidence>
<dbReference type="AlphaFoldDB" id="A0A087A1I7"/>
<reference evidence="1 2" key="1">
    <citation type="submission" date="2014-03" db="EMBL/GenBank/DDBJ databases">
        <title>Genomics of Bifidobacteria.</title>
        <authorList>
            <person name="Ventura M."/>
            <person name="Milani C."/>
            <person name="Lugli G.A."/>
        </authorList>
    </citation>
    <scope>NUCLEOTIDE SEQUENCE [LARGE SCALE GENOMIC DNA]</scope>
    <source>
        <strain evidence="1 2">DSM 23969</strain>
    </source>
</reference>
<proteinExistence type="predicted"/>
<dbReference type="Proteomes" id="UP000029108">
    <property type="component" value="Unassembled WGS sequence"/>
</dbReference>
<dbReference type="EMBL" id="JGYN01000004">
    <property type="protein sequence ID" value="KFI52637.1"/>
    <property type="molecule type" value="Genomic_DNA"/>
</dbReference>
<sequence length="79" mass="8828">MSENLLIAVIGIVSAIGGAIATQLFTAAKTQIETYRMLLELRADNQRLWAWNRSLVDHIYKGLGPPPPEPPDDLFDHEQ</sequence>
<accession>A0A087A1I7</accession>
<dbReference type="STRING" id="1437608.GCA_000771645_02540"/>
<gene>
    <name evidence="1" type="ORF">BBIA_0318</name>
</gene>